<reference evidence="4" key="1">
    <citation type="journal article" date="2019" name="Int. J. Syst. Evol. Microbiol.">
        <title>The Global Catalogue of Microorganisms (GCM) 10K type strain sequencing project: providing services to taxonomists for standard genome sequencing and annotation.</title>
        <authorList>
            <consortium name="The Broad Institute Genomics Platform"/>
            <consortium name="The Broad Institute Genome Sequencing Center for Infectious Disease"/>
            <person name="Wu L."/>
            <person name="Ma J."/>
        </authorList>
    </citation>
    <scope>NUCLEOTIDE SEQUENCE [LARGE SCALE GENOMIC DNA]</scope>
    <source>
        <strain evidence="4">TISTR 1535</strain>
    </source>
</reference>
<dbReference type="Pfam" id="PF06898">
    <property type="entry name" value="YqfD"/>
    <property type="match status" value="1"/>
</dbReference>
<evidence type="ECO:0000256" key="1">
    <source>
        <dbReference type="SAM" id="MobiDB-lite"/>
    </source>
</evidence>
<dbReference type="NCBIfam" id="TIGR02876">
    <property type="entry name" value="spore_yqfD"/>
    <property type="match status" value="1"/>
</dbReference>
<proteinExistence type="predicted"/>
<evidence type="ECO:0000256" key="2">
    <source>
        <dbReference type="SAM" id="Phobius"/>
    </source>
</evidence>
<feature type="transmembrane region" description="Helical" evidence="2">
    <location>
        <begin position="91"/>
        <end position="110"/>
    </location>
</feature>
<dbReference type="InterPro" id="IPR010690">
    <property type="entry name" value="YqfD"/>
</dbReference>
<dbReference type="Proteomes" id="UP001597502">
    <property type="component" value="Unassembled WGS sequence"/>
</dbReference>
<evidence type="ECO:0000313" key="3">
    <source>
        <dbReference type="EMBL" id="MFD2759456.1"/>
    </source>
</evidence>
<organism evidence="3 4">
    <name type="scientific">Lentibacillus juripiscarius</name>
    <dbReference type="NCBI Taxonomy" id="257446"/>
    <lineage>
        <taxon>Bacteria</taxon>
        <taxon>Bacillati</taxon>
        <taxon>Bacillota</taxon>
        <taxon>Bacilli</taxon>
        <taxon>Bacillales</taxon>
        <taxon>Bacillaceae</taxon>
        <taxon>Lentibacillus</taxon>
    </lineage>
</organism>
<keyword evidence="2" id="KW-0472">Membrane</keyword>
<keyword evidence="4" id="KW-1185">Reference proteome</keyword>
<feature type="region of interest" description="Disordered" evidence="1">
    <location>
        <begin position="227"/>
        <end position="256"/>
    </location>
</feature>
<name>A0ABW5V1Z6_9BACI</name>
<sequence>MKLIQGSFITGYVTVRVEGWYPELFFQRCASQGIMVWNIQKKSENVCSGNIKLQDISGLRKQKWGTNYKLTFTSKRGFPFLMKKFIRRKEVLLALTLSVLLIFSLSNIIWEVKITNVPKDLEEKISKQLDEYGIHRGSWTFTLDPPSEIQQQLMNDIPELLWIGVHQKGTTFVLEGVEKTIVEEEEVDGPRNLVASKKGVIEKMYVAKGQPMVRVNDYVEKGDVLVSGKMPTADDENADASDDEEDEESPELTAAEGEVIAKTWYETEVTVPLTASTDLLTGEKKKKYHLKLNSFELPIWGFGDPDYKQAHRERNEKDLYFFKWKLPIKFVETTVSEKKHQQGKRSKEEAIEAGIRQAKKELQLKLGPDAKIKSENILHQSTENGKVKLILYMVAEEDIVRQEPIDQGD</sequence>
<dbReference type="PIRSF" id="PIRSF029895">
    <property type="entry name" value="SpoIV"/>
    <property type="match status" value="1"/>
</dbReference>
<accession>A0ABW5V1Z6</accession>
<keyword evidence="2" id="KW-1133">Transmembrane helix</keyword>
<gene>
    <name evidence="3" type="primary">yqfD</name>
    <name evidence="3" type="ORF">ACFSUO_00445</name>
</gene>
<feature type="compositionally biased region" description="Acidic residues" evidence="1">
    <location>
        <begin position="233"/>
        <end position="250"/>
    </location>
</feature>
<protein>
    <submittedName>
        <fullName evidence="3">Sporulation protein YqfD</fullName>
    </submittedName>
</protein>
<dbReference type="RefSeq" id="WP_382389953.1">
    <property type="nucleotide sequence ID" value="NZ_JBHUNA010000001.1"/>
</dbReference>
<keyword evidence="2" id="KW-0812">Transmembrane</keyword>
<evidence type="ECO:0000313" key="4">
    <source>
        <dbReference type="Proteomes" id="UP001597502"/>
    </source>
</evidence>
<dbReference type="EMBL" id="JBHUNA010000001">
    <property type="protein sequence ID" value="MFD2759456.1"/>
    <property type="molecule type" value="Genomic_DNA"/>
</dbReference>
<comment type="caution">
    <text evidence="3">The sequence shown here is derived from an EMBL/GenBank/DDBJ whole genome shotgun (WGS) entry which is preliminary data.</text>
</comment>